<accession>X0ZD35</accession>
<protein>
    <recommendedName>
        <fullName evidence="2">PDZ domain-containing protein</fullName>
    </recommendedName>
</protein>
<evidence type="ECO:0008006" key="2">
    <source>
        <dbReference type="Google" id="ProtNLM"/>
    </source>
</evidence>
<name>X0ZD35_9ZZZZ</name>
<proteinExistence type="predicted"/>
<organism evidence="1">
    <name type="scientific">marine sediment metagenome</name>
    <dbReference type="NCBI Taxonomy" id="412755"/>
    <lineage>
        <taxon>unclassified sequences</taxon>
        <taxon>metagenomes</taxon>
        <taxon>ecological metagenomes</taxon>
    </lineage>
</organism>
<reference evidence="1" key="1">
    <citation type="journal article" date="2014" name="Front. Microbiol.">
        <title>High frequency of phylogenetically diverse reductive dehalogenase-homologous genes in deep subseafloor sedimentary metagenomes.</title>
        <authorList>
            <person name="Kawai M."/>
            <person name="Futagami T."/>
            <person name="Toyoda A."/>
            <person name="Takaki Y."/>
            <person name="Nishi S."/>
            <person name="Hori S."/>
            <person name="Arai W."/>
            <person name="Tsubouchi T."/>
            <person name="Morono Y."/>
            <person name="Uchiyama I."/>
            <person name="Ito T."/>
            <person name="Fujiyama A."/>
            <person name="Inagaki F."/>
            <person name="Takami H."/>
        </authorList>
    </citation>
    <scope>NUCLEOTIDE SEQUENCE</scope>
    <source>
        <strain evidence="1">Expedition CK06-06</strain>
    </source>
</reference>
<comment type="caution">
    <text evidence="1">The sequence shown here is derived from an EMBL/GenBank/DDBJ whole genome shotgun (WGS) entry which is preliminary data.</text>
</comment>
<sequence>DDIITKNIIVNAAPYRFVNTDPYDAKLIDSNLFFNHGKEISITGLSRGIVNFEEWQSMGFDVNSLVADPQFSNPGNGDYSVQNSSSAMKVGFVNFPMDRFGVIGPDWEEGRIIVHKNTEYTGAGSPDPKHLLGAVITDITGSIRDHTGLPDNSGVYLEHVPTGSGADYAGFITSDVILAFNGDPVEDVVTFLPLFEGRPWGEVPLVIFRRGNRILKTFVTPAGIKQPA</sequence>
<dbReference type="AlphaFoldDB" id="X0ZD35"/>
<feature type="non-terminal residue" evidence="1">
    <location>
        <position position="1"/>
    </location>
</feature>
<gene>
    <name evidence="1" type="ORF">S01H1_78514</name>
</gene>
<dbReference type="InterPro" id="IPR036034">
    <property type="entry name" value="PDZ_sf"/>
</dbReference>
<evidence type="ECO:0000313" key="1">
    <source>
        <dbReference type="EMBL" id="GAG46291.1"/>
    </source>
</evidence>
<dbReference type="EMBL" id="BARS01052847">
    <property type="protein sequence ID" value="GAG46291.1"/>
    <property type="molecule type" value="Genomic_DNA"/>
</dbReference>
<dbReference type="SUPFAM" id="SSF50156">
    <property type="entry name" value="PDZ domain-like"/>
    <property type="match status" value="1"/>
</dbReference>
<dbReference type="Gene3D" id="2.30.42.10">
    <property type="match status" value="1"/>
</dbReference>